<dbReference type="GO" id="GO:0008239">
    <property type="term" value="F:dipeptidyl-peptidase activity"/>
    <property type="evidence" value="ECO:0007669"/>
    <property type="project" value="TreeGrafter"/>
</dbReference>
<dbReference type="Gene3D" id="3.40.50.1820">
    <property type="entry name" value="alpha/beta hydrolase"/>
    <property type="match status" value="1"/>
</dbReference>
<dbReference type="InterPro" id="IPR050278">
    <property type="entry name" value="Serine_Prot_S9B/DPPIV"/>
</dbReference>
<dbReference type="Proteomes" id="UP000288279">
    <property type="component" value="Unassembled WGS sequence"/>
</dbReference>
<organism evidence="4 5">
    <name type="scientific">Pseudidiomarina taiwanensis</name>
    <dbReference type="NCBI Taxonomy" id="337250"/>
    <lineage>
        <taxon>Bacteria</taxon>
        <taxon>Pseudomonadati</taxon>
        <taxon>Pseudomonadota</taxon>
        <taxon>Gammaproteobacteria</taxon>
        <taxon>Alteromonadales</taxon>
        <taxon>Idiomarinaceae</taxon>
        <taxon>Pseudidiomarina</taxon>
    </lineage>
</organism>
<dbReference type="InterPro" id="IPR029058">
    <property type="entry name" value="AB_hydrolase_fold"/>
</dbReference>
<evidence type="ECO:0000256" key="1">
    <source>
        <dbReference type="SAM" id="SignalP"/>
    </source>
</evidence>
<proteinExistence type="predicted"/>
<evidence type="ECO:0000313" key="5">
    <source>
        <dbReference type="Proteomes" id="UP000288279"/>
    </source>
</evidence>
<dbReference type="PANTHER" id="PTHR11731">
    <property type="entry name" value="PROTEASE FAMILY S9B,C DIPEPTIDYL-PEPTIDASE IV-RELATED"/>
    <property type="match status" value="1"/>
</dbReference>
<evidence type="ECO:0000259" key="3">
    <source>
        <dbReference type="Pfam" id="PF00930"/>
    </source>
</evidence>
<feature type="domain" description="Dipeptidylpeptidase IV N-terminal" evidence="3">
    <location>
        <begin position="134"/>
        <end position="465"/>
    </location>
</feature>
<sequence>MQPNRLLYSTVLAVMLIFSSVAHGQSKPAQALTIERIFSAPALDTAAPTQLKFSPDETLLTYLKGSEQAPDVLDLWVYDLKAQQHRLLLAATELVTDVTAMSAAEQARRERLRIRNSGIVDYRWSPKGDALLIPIAGQLFLYRLNPTSEVPALQTLTSAEQQATDAGFSPQGRFISFIEAGNLWAFDTEQNKQIQLTTGASRKISYGVAEFVAQEEMKRMTGYWWASDEQHIALTRVDVRPVGVKTRVDIYADRSELVKQRYPAAGEANAAVDLGVLNLSDRTINWLELEQRYGDGYLARVNWVPQRNILTYQWQNRSQSELTLWRYDLASTEHQRILQETSEYWINLHDDLHFLSNSPHFIWASARSGFKHLYLYRLDGTLIRQLTSGEWQVDQLEAVDETAGLFYFSGRKDSAIERHLYRSSLATKTPSQPTRLSQRDGYHQFSFSRSAQAYVSYFSNTEQPPQVSLHGPSGERLTWIHENQITPDHPLADYIDQFGTTQFGELQAADGQTLYYQMTTPQVLADNKRYPAVVLVYGGPRAQRVLNRWGSYFTQYLVQQGYVVFQLDNRGSGNRGNRFEQGIYRQLSQLEVADQRLGAEYLRSLPYIDPERIGVFGHSYGGYMALHLILRADDVFAAAVAGAPVTDWALYDTHYTERYMGTPQDNPEGYRAANVMSYASQLKRPLLVYHGMADDNVLYSHTAMLSYALQQAMLPFELMAYPGKQHGLRGRETNIHRYQLIADFFDRHLR</sequence>
<dbReference type="InterPro" id="IPR002469">
    <property type="entry name" value="Peptidase_S9B_N"/>
</dbReference>
<dbReference type="EMBL" id="PIQG01000002">
    <property type="protein sequence ID" value="RUO78283.1"/>
    <property type="molecule type" value="Genomic_DNA"/>
</dbReference>
<protein>
    <submittedName>
        <fullName evidence="4">S9 family peptidase</fullName>
    </submittedName>
</protein>
<dbReference type="OrthoDB" id="9812921at2"/>
<keyword evidence="5" id="KW-1185">Reference proteome</keyword>
<dbReference type="GO" id="GO:0006508">
    <property type="term" value="P:proteolysis"/>
    <property type="evidence" value="ECO:0007669"/>
    <property type="project" value="InterPro"/>
</dbReference>
<accession>A0A432ZK44</accession>
<dbReference type="SUPFAM" id="SSF53474">
    <property type="entry name" value="alpha/beta-Hydrolases"/>
    <property type="match status" value="1"/>
</dbReference>
<dbReference type="AlphaFoldDB" id="A0A432ZK44"/>
<dbReference type="SUPFAM" id="SSF82171">
    <property type="entry name" value="DPP6 N-terminal domain-like"/>
    <property type="match status" value="1"/>
</dbReference>
<feature type="signal peptide" evidence="1">
    <location>
        <begin position="1"/>
        <end position="24"/>
    </location>
</feature>
<dbReference type="Gene3D" id="2.140.10.30">
    <property type="entry name" value="Dipeptidylpeptidase IV, N-terminal domain"/>
    <property type="match status" value="1"/>
</dbReference>
<dbReference type="InterPro" id="IPR001375">
    <property type="entry name" value="Peptidase_S9_cat"/>
</dbReference>
<dbReference type="Pfam" id="PF00326">
    <property type="entry name" value="Peptidase_S9"/>
    <property type="match status" value="1"/>
</dbReference>
<reference evidence="4 5" key="1">
    <citation type="journal article" date="2011" name="Front. Microbiol.">
        <title>Genomic signatures of strain selection and enhancement in Bacillus atrophaeus var. globigii, a historical biowarfare simulant.</title>
        <authorList>
            <person name="Gibbons H.S."/>
            <person name="Broomall S.M."/>
            <person name="McNew L.A."/>
            <person name="Daligault H."/>
            <person name="Chapman C."/>
            <person name="Bruce D."/>
            <person name="Karavis M."/>
            <person name="Krepps M."/>
            <person name="McGregor P.A."/>
            <person name="Hong C."/>
            <person name="Park K.H."/>
            <person name="Akmal A."/>
            <person name="Feldman A."/>
            <person name="Lin J.S."/>
            <person name="Chang W.E."/>
            <person name="Higgs B.W."/>
            <person name="Demirev P."/>
            <person name="Lindquist J."/>
            <person name="Liem A."/>
            <person name="Fochler E."/>
            <person name="Read T.D."/>
            <person name="Tapia R."/>
            <person name="Johnson S."/>
            <person name="Bishop-Lilly K.A."/>
            <person name="Detter C."/>
            <person name="Han C."/>
            <person name="Sozhamannan S."/>
            <person name="Rosenzweig C.N."/>
            <person name="Skowronski E.W."/>
        </authorList>
    </citation>
    <scope>NUCLEOTIDE SEQUENCE [LARGE SCALE GENOMIC DNA]</scope>
    <source>
        <strain evidence="4 5">PIT1</strain>
    </source>
</reference>
<dbReference type="Pfam" id="PF00930">
    <property type="entry name" value="DPPIV_N"/>
    <property type="match status" value="1"/>
</dbReference>
<evidence type="ECO:0000259" key="2">
    <source>
        <dbReference type="Pfam" id="PF00326"/>
    </source>
</evidence>
<gene>
    <name evidence="4" type="ORF">CWI83_04420</name>
</gene>
<comment type="caution">
    <text evidence="4">The sequence shown here is derived from an EMBL/GenBank/DDBJ whole genome shotgun (WGS) entry which is preliminary data.</text>
</comment>
<keyword evidence="1" id="KW-0732">Signal</keyword>
<dbReference type="RefSeq" id="WP_126826293.1">
    <property type="nucleotide sequence ID" value="NZ_PIQG01000002.1"/>
</dbReference>
<feature type="domain" description="Peptidase S9 prolyl oligopeptidase catalytic" evidence="2">
    <location>
        <begin position="554"/>
        <end position="749"/>
    </location>
</feature>
<feature type="chain" id="PRO_5019356338" evidence="1">
    <location>
        <begin position="25"/>
        <end position="750"/>
    </location>
</feature>
<name>A0A432ZK44_9GAMM</name>
<evidence type="ECO:0000313" key="4">
    <source>
        <dbReference type="EMBL" id="RUO78283.1"/>
    </source>
</evidence>
<dbReference type="GO" id="GO:0008236">
    <property type="term" value="F:serine-type peptidase activity"/>
    <property type="evidence" value="ECO:0007669"/>
    <property type="project" value="InterPro"/>
</dbReference>
<dbReference type="PANTHER" id="PTHR11731:SF193">
    <property type="entry name" value="DIPEPTIDYL PEPTIDASE 9"/>
    <property type="match status" value="1"/>
</dbReference>